<feature type="domain" description="Lytic transglycosylase MltA" evidence="7">
    <location>
        <begin position="192"/>
        <end position="492"/>
    </location>
</feature>
<dbReference type="Pfam" id="PF06725">
    <property type="entry name" value="3D"/>
    <property type="match status" value="1"/>
</dbReference>
<dbReference type="GO" id="GO:0008933">
    <property type="term" value="F:peptidoglycan lytic transglycosylase activity"/>
    <property type="evidence" value="ECO:0007669"/>
    <property type="project" value="TreeGrafter"/>
</dbReference>
<dbReference type="PANTHER" id="PTHR30124:SF0">
    <property type="entry name" value="MEMBRANE-BOUND LYTIC MUREIN TRANSGLYCOSYLASE A"/>
    <property type="match status" value="1"/>
</dbReference>
<dbReference type="Pfam" id="PF03562">
    <property type="entry name" value="MltA"/>
    <property type="match status" value="2"/>
</dbReference>
<keyword evidence="3" id="KW-0456">Lyase</keyword>
<dbReference type="Proteomes" id="UP000292445">
    <property type="component" value="Unassembled WGS sequence"/>
</dbReference>
<evidence type="ECO:0000256" key="5">
    <source>
        <dbReference type="ARBA" id="ARBA00030918"/>
    </source>
</evidence>
<evidence type="ECO:0000256" key="2">
    <source>
        <dbReference type="ARBA" id="ARBA00012587"/>
    </source>
</evidence>
<evidence type="ECO:0000256" key="4">
    <source>
        <dbReference type="ARBA" id="ARBA00023316"/>
    </source>
</evidence>
<feature type="region of interest" description="Disordered" evidence="6">
    <location>
        <begin position="396"/>
        <end position="432"/>
    </location>
</feature>
<feature type="compositionally biased region" description="Low complexity" evidence="6">
    <location>
        <begin position="71"/>
        <end position="86"/>
    </location>
</feature>
<comment type="caution">
    <text evidence="8">The sequence shown here is derived from an EMBL/GenBank/DDBJ whole genome shotgun (WGS) entry which is preliminary data.</text>
</comment>
<dbReference type="InterPro" id="IPR036908">
    <property type="entry name" value="RlpA-like_sf"/>
</dbReference>
<organism evidence="8 9">
    <name type="scientific">Pigmentiphaga kullae</name>
    <dbReference type="NCBI Taxonomy" id="151784"/>
    <lineage>
        <taxon>Bacteria</taxon>
        <taxon>Pseudomonadati</taxon>
        <taxon>Pseudomonadota</taxon>
        <taxon>Betaproteobacteria</taxon>
        <taxon>Burkholderiales</taxon>
        <taxon>Alcaligenaceae</taxon>
        <taxon>Pigmentiphaga</taxon>
    </lineage>
</organism>
<dbReference type="SUPFAM" id="SSF50685">
    <property type="entry name" value="Barwin-like endoglucanases"/>
    <property type="match status" value="2"/>
</dbReference>
<reference evidence="8 9" key="1">
    <citation type="submission" date="2019-02" db="EMBL/GenBank/DDBJ databases">
        <title>Genomic Encyclopedia of Type Strains, Phase IV (KMG-IV): sequencing the most valuable type-strain genomes for metagenomic binning, comparative biology and taxonomic classification.</title>
        <authorList>
            <person name="Goeker M."/>
        </authorList>
    </citation>
    <scope>NUCLEOTIDE SEQUENCE [LARGE SCALE GENOMIC DNA]</scope>
    <source>
        <strain evidence="8 9">K24</strain>
    </source>
</reference>
<feature type="compositionally biased region" description="Low complexity" evidence="6">
    <location>
        <begin position="448"/>
        <end position="474"/>
    </location>
</feature>
<dbReference type="InterPro" id="IPR026044">
    <property type="entry name" value="MltA"/>
</dbReference>
<dbReference type="SMART" id="SM00925">
    <property type="entry name" value="MltA"/>
    <property type="match status" value="1"/>
</dbReference>
<evidence type="ECO:0000256" key="6">
    <source>
        <dbReference type="SAM" id="MobiDB-lite"/>
    </source>
</evidence>
<protein>
    <recommendedName>
        <fullName evidence="2">peptidoglycan lytic exotransglycosylase</fullName>
        <ecNumber evidence="2">4.2.2.n1</ecNumber>
    </recommendedName>
    <alternativeName>
        <fullName evidence="5">Murein hydrolase A</fullName>
    </alternativeName>
</protein>
<feature type="region of interest" description="Disordered" evidence="6">
    <location>
        <begin position="42"/>
        <end position="100"/>
    </location>
</feature>
<dbReference type="GO" id="GO:0004553">
    <property type="term" value="F:hydrolase activity, hydrolyzing O-glycosyl compounds"/>
    <property type="evidence" value="ECO:0007669"/>
    <property type="project" value="InterPro"/>
</dbReference>
<feature type="compositionally biased region" description="Low complexity" evidence="6">
    <location>
        <begin position="399"/>
        <end position="421"/>
    </location>
</feature>
<proteinExistence type="predicted"/>
<dbReference type="Gene3D" id="2.40.40.10">
    <property type="entry name" value="RlpA-like domain"/>
    <property type="match status" value="2"/>
</dbReference>
<dbReference type="CDD" id="cd14485">
    <property type="entry name" value="mltA_like_LT_A"/>
    <property type="match status" value="1"/>
</dbReference>
<dbReference type="InterPro" id="IPR010611">
    <property type="entry name" value="3D_dom"/>
</dbReference>
<evidence type="ECO:0000256" key="3">
    <source>
        <dbReference type="ARBA" id="ARBA00023239"/>
    </source>
</evidence>
<dbReference type="OrthoDB" id="9783686at2"/>
<dbReference type="RefSeq" id="WP_130357076.1">
    <property type="nucleotide sequence ID" value="NZ_SGXC01000001.1"/>
</dbReference>
<dbReference type="GO" id="GO:0009253">
    <property type="term" value="P:peptidoglycan catabolic process"/>
    <property type="evidence" value="ECO:0007669"/>
    <property type="project" value="TreeGrafter"/>
</dbReference>
<evidence type="ECO:0000256" key="1">
    <source>
        <dbReference type="ARBA" id="ARBA00001420"/>
    </source>
</evidence>
<name>A0A4Q7NLH6_9BURK</name>
<dbReference type="AlphaFoldDB" id="A0A4Q7NLH6"/>
<gene>
    <name evidence="8" type="ORF">EV675_1969</name>
</gene>
<sequence length="625" mass="64191">MTPETSHVQAGQPRRAAPGRLSMTTAAGAGLLALAACTAPTTRQPAPAVPPAATATPAPSAPRTPTPPGAARPVPAAAPAMDSGAPAPGPTPPDDLGTPFATRYARFEPVPFSALPGWSADSARESLSAFRQSCLALGRKPVWDELCTAAGRIQASDDGGIRRFFEQRFHAYSMQNPDQSDEGVITGYYEPLLEGSRTRSSRYPYPVHGVPADLLFLDAQVAAAGKRQWLRLDDRRLTPAAPGSPGARQYDVDMGGLTPGIRDKRYRVRAEGGRIVPYWSRQDIERRALDAQVLAWVNDAYALYSLQIQGSGKIRLAGGETLRVAYGEQNGHPFLPQASSADTATVGAAIKTRGLALGASSAAATSSAAQPMASPRAAPAIQRDPDVARIIAALQGRGSASPARPATPAPAAATPVAAAAPSAPPASRPAAPDPDVAAIIAALGGKAPARPAASPAPAPATASGDSPPAAPAAMGGAGQATGIPDPSYVFFRLIPDGPQGPLGALGVPLTAGRSIAVDPRTTPLGYPVFVSTGDPSPTAGSVNRLMFAQDTGGAIRGTVRADYFWGFGPSAGDRASRMKETGRMWLLLPRDLQTSAMTAAVRTRSVGGPAVLAECVVPDPDNCVE</sequence>
<feature type="region of interest" description="Disordered" evidence="6">
    <location>
        <begin position="448"/>
        <end position="478"/>
    </location>
</feature>
<accession>A0A4Q7NLH6</accession>
<feature type="region of interest" description="Disordered" evidence="6">
    <location>
        <begin position="1"/>
        <end position="20"/>
    </location>
</feature>
<keyword evidence="4" id="KW-0961">Cell wall biogenesis/degradation</keyword>
<evidence type="ECO:0000259" key="7">
    <source>
        <dbReference type="SMART" id="SM00925"/>
    </source>
</evidence>
<dbReference type="Gene3D" id="2.40.240.50">
    <property type="entry name" value="Barwin-like endoglucanases"/>
    <property type="match status" value="1"/>
</dbReference>
<evidence type="ECO:0000313" key="9">
    <source>
        <dbReference type="Proteomes" id="UP000292445"/>
    </source>
</evidence>
<keyword evidence="9" id="KW-1185">Reference proteome</keyword>
<dbReference type="EMBL" id="SGXC01000001">
    <property type="protein sequence ID" value="RZS85939.1"/>
    <property type="molecule type" value="Genomic_DNA"/>
</dbReference>
<dbReference type="InterPro" id="IPR005300">
    <property type="entry name" value="MltA_B"/>
</dbReference>
<dbReference type="PANTHER" id="PTHR30124">
    <property type="entry name" value="MEMBRANE-BOUND LYTIC MUREIN TRANSGLYCOSYLASE A"/>
    <property type="match status" value="1"/>
</dbReference>
<dbReference type="GO" id="GO:0009254">
    <property type="term" value="P:peptidoglycan turnover"/>
    <property type="evidence" value="ECO:0007669"/>
    <property type="project" value="InterPro"/>
</dbReference>
<comment type="catalytic activity">
    <reaction evidence="1">
        <text>Exolytic cleavage of the (1-&gt;4)-beta-glycosidic linkage between N-acetylmuramic acid (MurNAc) and N-acetylglucosamine (GlcNAc) residues in peptidoglycan, from either the reducing or the non-reducing ends of the peptidoglycan chains, with concomitant formation of a 1,6-anhydrobond in the MurNAc residue.</text>
        <dbReference type="EC" id="4.2.2.n1"/>
    </reaction>
</comment>
<evidence type="ECO:0000313" key="8">
    <source>
        <dbReference type="EMBL" id="RZS85939.1"/>
    </source>
</evidence>
<dbReference type="GO" id="GO:0019867">
    <property type="term" value="C:outer membrane"/>
    <property type="evidence" value="ECO:0007669"/>
    <property type="project" value="InterPro"/>
</dbReference>
<dbReference type="GO" id="GO:0071555">
    <property type="term" value="P:cell wall organization"/>
    <property type="evidence" value="ECO:0007669"/>
    <property type="project" value="UniProtKB-KW"/>
</dbReference>
<feature type="compositionally biased region" description="Pro residues" evidence="6">
    <location>
        <begin position="59"/>
        <end position="70"/>
    </location>
</feature>
<feature type="compositionally biased region" description="Low complexity" evidence="6">
    <location>
        <begin position="42"/>
        <end position="58"/>
    </location>
</feature>
<dbReference type="EC" id="4.2.2.n1" evidence="2"/>